<gene>
    <name evidence="2" type="ORF">F5050DRAFT_1789424</name>
</gene>
<feature type="compositionally biased region" description="Low complexity" evidence="1">
    <location>
        <begin position="83"/>
        <end position="113"/>
    </location>
</feature>
<accession>A0ABQ8Q120</accession>
<sequence length="154" mass="17193">MLTKFWDGIFYTQISTYQLHPSIDPMMNAFPLAATTQILMSDIERQSLTSDEATVKPDVADFASDEYDEFSSRATFTQRRGGRPPNNSRPPNNNNRPPNNNNRPPNNNNNNRPRLPRRVVVQQMIEASGVAVAAAQLGVDIATLLGYVNGDRDD</sequence>
<comment type="caution">
    <text evidence="2">The sequence shown here is derived from an EMBL/GenBank/DDBJ whole genome shotgun (WGS) entry which is preliminary data.</text>
</comment>
<evidence type="ECO:0000313" key="3">
    <source>
        <dbReference type="Proteomes" id="UP001163828"/>
    </source>
</evidence>
<organism evidence="2 3">
    <name type="scientific">Lentinula boryana</name>
    <dbReference type="NCBI Taxonomy" id="40481"/>
    <lineage>
        <taxon>Eukaryota</taxon>
        <taxon>Fungi</taxon>
        <taxon>Dikarya</taxon>
        <taxon>Basidiomycota</taxon>
        <taxon>Agaricomycotina</taxon>
        <taxon>Agaricomycetes</taxon>
        <taxon>Agaricomycetidae</taxon>
        <taxon>Agaricales</taxon>
        <taxon>Marasmiineae</taxon>
        <taxon>Omphalotaceae</taxon>
        <taxon>Lentinula</taxon>
    </lineage>
</organism>
<protein>
    <submittedName>
        <fullName evidence="2">Uncharacterized protein</fullName>
    </submittedName>
</protein>
<name>A0ABQ8Q120_9AGAR</name>
<reference evidence="2" key="1">
    <citation type="submission" date="2022-08" db="EMBL/GenBank/DDBJ databases">
        <authorList>
            <consortium name="DOE Joint Genome Institute"/>
            <person name="Min B."/>
            <person name="Riley R."/>
            <person name="Sierra-Patev S."/>
            <person name="Naranjo-Ortiz M."/>
            <person name="Looney B."/>
            <person name="Konkel Z."/>
            <person name="Slot J.C."/>
            <person name="Sakamoto Y."/>
            <person name="Steenwyk J.L."/>
            <person name="Rokas A."/>
            <person name="Carro J."/>
            <person name="Camarero S."/>
            <person name="Ferreira P."/>
            <person name="Molpeceres G."/>
            <person name="Ruiz-Duenas F.J."/>
            <person name="Serrano A."/>
            <person name="Henrissat B."/>
            <person name="Drula E."/>
            <person name="Hughes K.W."/>
            <person name="Mata J.L."/>
            <person name="Ishikawa N.K."/>
            <person name="Vargas-Isla R."/>
            <person name="Ushijima S."/>
            <person name="Smith C.A."/>
            <person name="Ahrendt S."/>
            <person name="Andreopoulos W."/>
            <person name="He G."/>
            <person name="Labutti K."/>
            <person name="Lipzen A."/>
            <person name="Ng V."/>
            <person name="Sandor L."/>
            <person name="Barry K."/>
            <person name="Martinez A.T."/>
            <person name="Xiao Y."/>
            <person name="Gibbons J.G."/>
            <person name="Terashima K."/>
            <person name="Hibbett D.S."/>
            <person name="Grigoriev I.V."/>
        </authorList>
    </citation>
    <scope>NUCLEOTIDE SEQUENCE</scope>
    <source>
        <strain evidence="2">TFB10827</strain>
    </source>
</reference>
<evidence type="ECO:0000256" key="1">
    <source>
        <dbReference type="SAM" id="MobiDB-lite"/>
    </source>
</evidence>
<feature type="region of interest" description="Disordered" evidence="1">
    <location>
        <begin position="70"/>
        <end position="114"/>
    </location>
</feature>
<keyword evidence="3" id="KW-1185">Reference proteome</keyword>
<dbReference type="EMBL" id="MU790872">
    <property type="protein sequence ID" value="KAJ3992306.1"/>
    <property type="molecule type" value="Genomic_DNA"/>
</dbReference>
<dbReference type="Proteomes" id="UP001163828">
    <property type="component" value="Unassembled WGS sequence"/>
</dbReference>
<evidence type="ECO:0000313" key="2">
    <source>
        <dbReference type="EMBL" id="KAJ3992306.1"/>
    </source>
</evidence>
<proteinExistence type="predicted"/>